<keyword evidence="3" id="KW-0597">Phosphoprotein</keyword>
<dbReference type="GO" id="GO:0004673">
    <property type="term" value="F:protein histidine kinase activity"/>
    <property type="evidence" value="ECO:0007669"/>
    <property type="project" value="UniProtKB-EC"/>
</dbReference>
<accession>A0A223V7S5</accession>
<sequence>MLINPHIQSTSYLIKQLPTLTVFIDREFKIIHASDKWLFTFGENSGAILGRSLFEIFPDLSIKWQTVLKECFEGKANPMGVQKYKDSHLNEKWYEWSNTCWYNEEENIIGAIIQINDVTESLEKELELEKTKVQLKHQSEISKTGRWEYNILNDEITWCDITKAIHEVSPDYVPKLDTSIGFYKEGYSRNAISMAIYEAQEKGTPWGIKLQIITATGKEKWVFAAGKPLYEKRKLIGFTGTFQDIDEQVLANVETKKNEKLLRTLVDNLPLNVYVKDIHSKKILVNRAECLYLGAKNEAELLGKDNFDIYDYETAKKFTEQDIKVMSSLEPILGEEVISTNKRGIQTTFLTSKIPLLDEKGMANGLVGISLDITNMKQKEKELRNLIDVTSLQNKKLINFAHIVSHNLRSHTANFSMLLDFLQYEEDEKEKAKIMDMLNSSSGNLLETIENLNQVLAINTNINIEKKEVNLYDKVKIVEENLKDFIIENNAEIENKIVNTQTIKVIPQYLESILINFITNGIKYKHPKRKPKISLHLLKEENYSVLTITDNGLGIDLKKYGNKLFGMYKTFHSHENARGMGLYITKNQIESMGGKIEVESKVGCGTTFKVFFNEKN</sequence>
<evidence type="ECO:0000313" key="6">
    <source>
        <dbReference type="EMBL" id="ASV31267.1"/>
    </source>
</evidence>
<dbReference type="AlphaFoldDB" id="A0A223V7S5"/>
<dbReference type="InterPro" id="IPR004358">
    <property type="entry name" value="Sig_transdc_His_kin-like_C"/>
</dbReference>
<organism evidence="6 7">
    <name type="scientific">Maribacter cobaltidurans</name>
    <dbReference type="NCBI Taxonomy" id="1178778"/>
    <lineage>
        <taxon>Bacteria</taxon>
        <taxon>Pseudomonadati</taxon>
        <taxon>Bacteroidota</taxon>
        <taxon>Flavobacteriia</taxon>
        <taxon>Flavobacteriales</taxon>
        <taxon>Flavobacteriaceae</taxon>
        <taxon>Maribacter</taxon>
    </lineage>
</organism>
<dbReference type="Proteomes" id="UP000215244">
    <property type="component" value="Chromosome"/>
</dbReference>
<dbReference type="InterPro" id="IPR000700">
    <property type="entry name" value="PAS-assoc_C"/>
</dbReference>
<dbReference type="InterPro" id="IPR035965">
    <property type="entry name" value="PAS-like_dom_sf"/>
</dbReference>
<dbReference type="SMART" id="SM00091">
    <property type="entry name" value="PAS"/>
    <property type="match status" value="2"/>
</dbReference>
<reference evidence="6 7" key="1">
    <citation type="submission" date="2017-08" db="EMBL/GenBank/DDBJ databases">
        <title>The complete genome sequence of Maribacter sp. B1, isolated from deep-sea sediment.</title>
        <authorList>
            <person name="Wu Y.-H."/>
            <person name="Cheng H."/>
            <person name="Xu X.-W."/>
        </authorList>
    </citation>
    <scope>NUCLEOTIDE SEQUENCE [LARGE SCALE GENOMIC DNA]</scope>
    <source>
        <strain evidence="6 7">B1</strain>
    </source>
</reference>
<dbReference type="InterPro" id="IPR003594">
    <property type="entry name" value="HATPase_dom"/>
</dbReference>
<dbReference type="InterPro" id="IPR013656">
    <property type="entry name" value="PAS_4"/>
</dbReference>
<evidence type="ECO:0000256" key="3">
    <source>
        <dbReference type="ARBA" id="ARBA00022553"/>
    </source>
</evidence>
<dbReference type="EC" id="2.7.13.3" evidence="2"/>
<dbReference type="SUPFAM" id="SSF55785">
    <property type="entry name" value="PYP-like sensor domain (PAS domain)"/>
    <property type="match status" value="3"/>
</dbReference>
<gene>
    <name evidence="6" type="ORF">CJ263_14165</name>
</gene>
<dbReference type="KEGG" id="marb:CJ263_14165"/>
<comment type="catalytic activity">
    <reaction evidence="1">
        <text>ATP + protein L-histidine = ADP + protein N-phospho-L-histidine.</text>
        <dbReference type="EC" id="2.7.13.3"/>
    </reaction>
</comment>
<dbReference type="PROSITE" id="PS50109">
    <property type="entry name" value="HIS_KIN"/>
    <property type="match status" value="1"/>
</dbReference>
<name>A0A223V7S5_9FLAO</name>
<dbReference type="NCBIfam" id="TIGR00229">
    <property type="entry name" value="sensory_box"/>
    <property type="match status" value="2"/>
</dbReference>
<evidence type="ECO:0000256" key="5">
    <source>
        <dbReference type="ARBA" id="ARBA00022777"/>
    </source>
</evidence>
<dbReference type="OrthoDB" id="5522855at2"/>
<dbReference type="InterPro" id="IPR036890">
    <property type="entry name" value="HATPase_C_sf"/>
</dbReference>
<keyword evidence="7" id="KW-1185">Reference proteome</keyword>
<dbReference type="SMART" id="SM00387">
    <property type="entry name" value="HATPase_c"/>
    <property type="match status" value="1"/>
</dbReference>
<dbReference type="PANTHER" id="PTHR43304">
    <property type="entry name" value="PHYTOCHROME-LIKE PROTEIN CPH1"/>
    <property type="match status" value="1"/>
</dbReference>
<dbReference type="Pfam" id="PF02518">
    <property type="entry name" value="HATPase_c"/>
    <property type="match status" value="1"/>
</dbReference>
<dbReference type="PRINTS" id="PR00344">
    <property type="entry name" value="BCTRLSENSOR"/>
</dbReference>
<dbReference type="SUPFAM" id="SSF55874">
    <property type="entry name" value="ATPase domain of HSP90 chaperone/DNA topoisomerase II/histidine kinase"/>
    <property type="match status" value="1"/>
</dbReference>
<dbReference type="InterPro" id="IPR000014">
    <property type="entry name" value="PAS"/>
</dbReference>
<dbReference type="EMBL" id="CP022957">
    <property type="protein sequence ID" value="ASV31267.1"/>
    <property type="molecule type" value="Genomic_DNA"/>
</dbReference>
<evidence type="ECO:0000256" key="4">
    <source>
        <dbReference type="ARBA" id="ARBA00022679"/>
    </source>
</evidence>
<dbReference type="Pfam" id="PF08448">
    <property type="entry name" value="PAS_4"/>
    <property type="match status" value="2"/>
</dbReference>
<dbReference type="InterPro" id="IPR005467">
    <property type="entry name" value="His_kinase_dom"/>
</dbReference>
<keyword evidence="4" id="KW-0808">Transferase</keyword>
<evidence type="ECO:0000256" key="1">
    <source>
        <dbReference type="ARBA" id="ARBA00000085"/>
    </source>
</evidence>
<evidence type="ECO:0000313" key="7">
    <source>
        <dbReference type="Proteomes" id="UP000215244"/>
    </source>
</evidence>
<dbReference type="Gene3D" id="3.30.450.20">
    <property type="entry name" value="PAS domain"/>
    <property type="match status" value="3"/>
</dbReference>
<proteinExistence type="predicted"/>
<keyword evidence="5" id="KW-0418">Kinase</keyword>
<dbReference type="RefSeq" id="WP_094997878.1">
    <property type="nucleotide sequence ID" value="NZ_BMJL01000004.1"/>
</dbReference>
<dbReference type="InterPro" id="IPR052162">
    <property type="entry name" value="Sensor_kinase/Photoreceptor"/>
</dbReference>
<dbReference type="Gene3D" id="3.30.565.10">
    <property type="entry name" value="Histidine kinase-like ATPase, C-terminal domain"/>
    <property type="match status" value="1"/>
</dbReference>
<protein>
    <recommendedName>
        <fullName evidence="2">histidine kinase</fullName>
        <ecNumber evidence="2">2.7.13.3</ecNumber>
    </recommendedName>
</protein>
<dbReference type="PROSITE" id="PS50113">
    <property type="entry name" value="PAC"/>
    <property type="match status" value="1"/>
</dbReference>
<evidence type="ECO:0000256" key="2">
    <source>
        <dbReference type="ARBA" id="ARBA00012438"/>
    </source>
</evidence>
<dbReference type="PANTHER" id="PTHR43304:SF1">
    <property type="entry name" value="PAC DOMAIN-CONTAINING PROTEIN"/>
    <property type="match status" value="1"/>
</dbReference>